<evidence type="ECO:0000313" key="3">
    <source>
        <dbReference type="Proteomes" id="UP001560573"/>
    </source>
</evidence>
<evidence type="ECO:0000313" key="2">
    <source>
        <dbReference type="EMBL" id="MEX6689347.1"/>
    </source>
</evidence>
<evidence type="ECO:0000259" key="1">
    <source>
        <dbReference type="Pfam" id="PF24693"/>
    </source>
</evidence>
<proteinExistence type="predicted"/>
<accession>A0ABV3ZHL6</accession>
<dbReference type="EMBL" id="JAULBC010000006">
    <property type="protein sequence ID" value="MEX6689347.1"/>
    <property type="molecule type" value="Genomic_DNA"/>
</dbReference>
<sequence>MDTPYDIEVIDRQSFIKFLELLYQDFLNNQNEWENPNLERFLEAMIAYTQDIQGYYDNTNQTINADTPSWKVFADILKGTKIYE</sequence>
<dbReference type="InterPro" id="IPR056077">
    <property type="entry name" value="DUF7660"/>
</dbReference>
<feature type="domain" description="DUF7660" evidence="1">
    <location>
        <begin position="12"/>
        <end position="84"/>
    </location>
</feature>
<name>A0ABV3ZHL6_9BACT</name>
<dbReference type="Proteomes" id="UP001560573">
    <property type="component" value="Unassembled WGS sequence"/>
</dbReference>
<protein>
    <recommendedName>
        <fullName evidence="1">DUF7660 domain-containing protein</fullName>
    </recommendedName>
</protein>
<gene>
    <name evidence="2" type="ORF">QTN47_17695</name>
</gene>
<keyword evidence="3" id="KW-1185">Reference proteome</keyword>
<organism evidence="2 3">
    <name type="scientific">Danxiaibacter flavus</name>
    <dbReference type="NCBI Taxonomy" id="3049108"/>
    <lineage>
        <taxon>Bacteria</taxon>
        <taxon>Pseudomonadati</taxon>
        <taxon>Bacteroidota</taxon>
        <taxon>Chitinophagia</taxon>
        <taxon>Chitinophagales</taxon>
        <taxon>Chitinophagaceae</taxon>
        <taxon>Danxiaibacter</taxon>
    </lineage>
</organism>
<dbReference type="Pfam" id="PF24693">
    <property type="entry name" value="DUF7660"/>
    <property type="match status" value="1"/>
</dbReference>
<comment type="caution">
    <text evidence="2">The sequence shown here is derived from an EMBL/GenBank/DDBJ whole genome shotgun (WGS) entry which is preliminary data.</text>
</comment>
<dbReference type="RefSeq" id="WP_369330754.1">
    <property type="nucleotide sequence ID" value="NZ_JAULBC010000006.1"/>
</dbReference>
<reference evidence="2 3" key="1">
    <citation type="submission" date="2023-07" db="EMBL/GenBank/DDBJ databases">
        <authorList>
            <person name="Lian W.-H."/>
        </authorList>
    </citation>
    <scope>NUCLEOTIDE SEQUENCE [LARGE SCALE GENOMIC DNA]</scope>
    <source>
        <strain evidence="2 3">SYSU DXS3180</strain>
    </source>
</reference>